<feature type="compositionally biased region" description="Polar residues" evidence="6">
    <location>
        <begin position="255"/>
        <end position="264"/>
    </location>
</feature>
<sequence>MAHDQSRGNGGSMQPGNATAPELSVDPLDIAGDPTEFNKYLVRVNAVLLVLGGDVCGKRHEWAGRGCVEGESSVGSTSFTDMTSTMRVTREATNALYPEQSMHHLVPSNSDQAQYLSRSAVNSGEGQGGQGGSPSAFMSIINTPSPSSNNSDSSHCAYTSPLYSPQHPQNFYGVYSHGQNPQHNQVATSPTYNSLHDHSPSTFGPPGQVTPLNNHISPQMTPAYNQVLYQTASTYSYQQDLVTPTCTHPPDDTPSISGTRSSHISPDVTPLPAPVATSPYHEDSKVRNGKMYYTTYLNNHGAAVPKLERPARHPSGPTPTQAGQGRGQLAMQFPETKLYPLPPNVSLSRFFHGFENSFPYHVSPQQGSPASQGFGSVAYLNNHGSAPGMSSSPQVSAQFPASYPAAGVAPHPHTCGGARHKTCNKNNNSKREPNRESPKGSPCGSVKEKERIARRAARKLSRGVLKRKRGCTCYSCQIVFASSGHLKRHMEAHGSNRRFKCPHPYCDVAYSRQDNLKAHVAKAIHRREGDPYTIPVSDDEDSDDEDCSFGGDYNIVGINDFLNYEPHDDDDVM</sequence>
<evidence type="ECO:0000256" key="6">
    <source>
        <dbReference type="SAM" id="MobiDB-lite"/>
    </source>
</evidence>
<feature type="region of interest" description="Disordered" evidence="6">
    <location>
        <begin position="410"/>
        <end position="450"/>
    </location>
</feature>
<evidence type="ECO:0000256" key="3">
    <source>
        <dbReference type="ARBA" id="ARBA00022771"/>
    </source>
</evidence>
<keyword evidence="4" id="KW-0862">Zinc</keyword>
<dbReference type="Proteomes" id="UP000324222">
    <property type="component" value="Unassembled WGS sequence"/>
</dbReference>
<dbReference type="SUPFAM" id="SSF57667">
    <property type="entry name" value="beta-beta-alpha zinc fingers"/>
    <property type="match status" value="1"/>
</dbReference>
<dbReference type="Gene3D" id="3.30.160.60">
    <property type="entry name" value="Classic Zinc Finger"/>
    <property type="match status" value="1"/>
</dbReference>
<keyword evidence="1" id="KW-0479">Metal-binding</keyword>
<organism evidence="8 9">
    <name type="scientific">Portunus trituberculatus</name>
    <name type="common">Swimming crab</name>
    <name type="synonym">Neptunus trituberculatus</name>
    <dbReference type="NCBI Taxonomy" id="210409"/>
    <lineage>
        <taxon>Eukaryota</taxon>
        <taxon>Metazoa</taxon>
        <taxon>Ecdysozoa</taxon>
        <taxon>Arthropoda</taxon>
        <taxon>Crustacea</taxon>
        <taxon>Multicrustacea</taxon>
        <taxon>Malacostraca</taxon>
        <taxon>Eumalacostraca</taxon>
        <taxon>Eucarida</taxon>
        <taxon>Decapoda</taxon>
        <taxon>Pleocyemata</taxon>
        <taxon>Brachyura</taxon>
        <taxon>Eubrachyura</taxon>
        <taxon>Portunoidea</taxon>
        <taxon>Portunidae</taxon>
        <taxon>Portuninae</taxon>
        <taxon>Portunus</taxon>
    </lineage>
</organism>
<evidence type="ECO:0000313" key="8">
    <source>
        <dbReference type="EMBL" id="MPC38585.1"/>
    </source>
</evidence>
<dbReference type="GO" id="GO:0000978">
    <property type="term" value="F:RNA polymerase II cis-regulatory region sequence-specific DNA binding"/>
    <property type="evidence" value="ECO:0007669"/>
    <property type="project" value="TreeGrafter"/>
</dbReference>
<evidence type="ECO:0000313" key="9">
    <source>
        <dbReference type="Proteomes" id="UP000324222"/>
    </source>
</evidence>
<evidence type="ECO:0000256" key="2">
    <source>
        <dbReference type="ARBA" id="ARBA00022737"/>
    </source>
</evidence>
<feature type="region of interest" description="Disordered" evidence="6">
    <location>
        <begin position="246"/>
        <end position="282"/>
    </location>
</feature>
<dbReference type="InterPro" id="IPR036236">
    <property type="entry name" value="Znf_C2H2_sf"/>
</dbReference>
<dbReference type="GO" id="GO:0005667">
    <property type="term" value="C:transcription regulator complex"/>
    <property type="evidence" value="ECO:0007669"/>
    <property type="project" value="TreeGrafter"/>
</dbReference>
<evidence type="ECO:0000259" key="7">
    <source>
        <dbReference type="PROSITE" id="PS50157"/>
    </source>
</evidence>
<feature type="region of interest" description="Disordered" evidence="6">
    <location>
        <begin position="120"/>
        <end position="156"/>
    </location>
</feature>
<dbReference type="PROSITE" id="PS50157">
    <property type="entry name" value="ZINC_FINGER_C2H2_2"/>
    <property type="match status" value="2"/>
</dbReference>
<feature type="domain" description="C2H2-type" evidence="7">
    <location>
        <begin position="471"/>
        <end position="498"/>
    </location>
</feature>
<dbReference type="GO" id="GO:0000785">
    <property type="term" value="C:chromatin"/>
    <property type="evidence" value="ECO:0007669"/>
    <property type="project" value="TreeGrafter"/>
</dbReference>
<feature type="domain" description="C2H2-type" evidence="7">
    <location>
        <begin position="499"/>
        <end position="530"/>
    </location>
</feature>
<dbReference type="GO" id="GO:0008270">
    <property type="term" value="F:zinc ion binding"/>
    <property type="evidence" value="ECO:0007669"/>
    <property type="project" value="UniProtKB-KW"/>
</dbReference>
<protein>
    <submittedName>
        <fullName evidence="8">Transcription factor steA</fullName>
    </submittedName>
</protein>
<name>A0A5B7EYS4_PORTR</name>
<dbReference type="EMBL" id="VSRR010004109">
    <property type="protein sequence ID" value="MPC38585.1"/>
    <property type="molecule type" value="Genomic_DNA"/>
</dbReference>
<proteinExistence type="predicted"/>
<gene>
    <name evidence="8" type="primary">steA_0</name>
    <name evidence="8" type="ORF">E2C01_032094</name>
</gene>
<feature type="compositionally biased region" description="Basic and acidic residues" evidence="6">
    <location>
        <begin position="429"/>
        <end position="438"/>
    </location>
</feature>
<dbReference type="GO" id="GO:0031519">
    <property type="term" value="C:PcG protein complex"/>
    <property type="evidence" value="ECO:0007669"/>
    <property type="project" value="TreeGrafter"/>
</dbReference>
<feature type="region of interest" description="Disordered" evidence="6">
    <location>
        <begin position="1"/>
        <end position="27"/>
    </location>
</feature>
<dbReference type="SMART" id="SM00355">
    <property type="entry name" value="ZnF_C2H2"/>
    <property type="match status" value="2"/>
</dbReference>
<comment type="caution">
    <text evidence="8">The sequence shown here is derived from an EMBL/GenBank/DDBJ whole genome shotgun (WGS) entry which is preliminary data.</text>
</comment>
<keyword evidence="3 5" id="KW-0863">Zinc-finger</keyword>
<dbReference type="PANTHER" id="PTHR14003:SF19">
    <property type="entry name" value="YY2 TRANSCRIPTION FACTOR"/>
    <property type="match status" value="1"/>
</dbReference>
<dbReference type="AlphaFoldDB" id="A0A5B7EYS4"/>
<evidence type="ECO:0000256" key="1">
    <source>
        <dbReference type="ARBA" id="ARBA00022723"/>
    </source>
</evidence>
<keyword evidence="2" id="KW-0677">Repeat</keyword>
<feature type="region of interest" description="Disordered" evidence="6">
    <location>
        <begin position="177"/>
        <end position="202"/>
    </location>
</feature>
<dbReference type="InterPro" id="IPR013087">
    <property type="entry name" value="Znf_C2H2_type"/>
</dbReference>
<feature type="compositionally biased region" description="Polar residues" evidence="6">
    <location>
        <begin position="177"/>
        <end position="194"/>
    </location>
</feature>
<evidence type="ECO:0000256" key="4">
    <source>
        <dbReference type="ARBA" id="ARBA00022833"/>
    </source>
</evidence>
<dbReference type="PANTHER" id="PTHR14003">
    <property type="entry name" value="TRANSCRIPTIONAL REPRESSOR PROTEIN YY"/>
    <property type="match status" value="1"/>
</dbReference>
<dbReference type="PROSITE" id="PS00028">
    <property type="entry name" value="ZINC_FINGER_C2H2_1"/>
    <property type="match status" value="2"/>
</dbReference>
<feature type="compositionally biased region" description="Low complexity" evidence="6">
    <location>
        <begin position="139"/>
        <end position="154"/>
    </location>
</feature>
<dbReference type="OrthoDB" id="6382929at2759"/>
<evidence type="ECO:0000256" key="5">
    <source>
        <dbReference type="PROSITE-ProRule" id="PRU00042"/>
    </source>
</evidence>
<dbReference type="Pfam" id="PF00096">
    <property type="entry name" value="zf-C2H2"/>
    <property type="match status" value="1"/>
</dbReference>
<keyword evidence="9" id="KW-1185">Reference proteome</keyword>
<dbReference type="GO" id="GO:0000981">
    <property type="term" value="F:DNA-binding transcription factor activity, RNA polymerase II-specific"/>
    <property type="evidence" value="ECO:0007669"/>
    <property type="project" value="TreeGrafter"/>
</dbReference>
<reference evidence="8 9" key="1">
    <citation type="submission" date="2019-05" db="EMBL/GenBank/DDBJ databases">
        <title>Another draft genome of Portunus trituberculatus and its Hox gene families provides insights of decapod evolution.</title>
        <authorList>
            <person name="Jeong J.-H."/>
            <person name="Song I."/>
            <person name="Kim S."/>
            <person name="Choi T."/>
            <person name="Kim D."/>
            <person name="Ryu S."/>
            <person name="Kim W."/>
        </authorList>
    </citation>
    <scope>NUCLEOTIDE SEQUENCE [LARGE SCALE GENOMIC DNA]</scope>
    <source>
        <tissue evidence="8">Muscle</tissue>
    </source>
</reference>
<accession>A0A5B7EYS4</accession>